<gene>
    <name evidence="1" type="ORF">LOAG_18913</name>
</gene>
<feature type="non-terminal residue" evidence="1">
    <location>
        <position position="60"/>
    </location>
</feature>
<evidence type="ECO:0008006" key="2">
    <source>
        <dbReference type="Google" id="ProtNLM"/>
    </source>
</evidence>
<dbReference type="KEGG" id="loa:LOAG_18913"/>
<proteinExistence type="predicted"/>
<protein>
    <recommendedName>
        <fullName evidence="2">Zinc finger protein</fullName>
    </recommendedName>
</protein>
<name>A0A1S0UFM2_LOALO</name>
<dbReference type="AlphaFoldDB" id="A0A1S0UFM2"/>
<dbReference type="InParanoid" id="A0A1S0UFM2"/>
<dbReference type="GeneID" id="31252076"/>
<dbReference type="CTD" id="31252076"/>
<dbReference type="RefSeq" id="XP_020304631.1">
    <property type="nucleotide sequence ID" value="XM_020451575.1"/>
</dbReference>
<evidence type="ECO:0000313" key="1">
    <source>
        <dbReference type="EMBL" id="EJD73677.1"/>
    </source>
</evidence>
<accession>A0A1S0UFM2</accession>
<organism evidence="1">
    <name type="scientific">Loa loa</name>
    <name type="common">Eye worm</name>
    <name type="synonym">Filaria loa</name>
    <dbReference type="NCBI Taxonomy" id="7209"/>
    <lineage>
        <taxon>Eukaryota</taxon>
        <taxon>Metazoa</taxon>
        <taxon>Ecdysozoa</taxon>
        <taxon>Nematoda</taxon>
        <taxon>Chromadorea</taxon>
        <taxon>Rhabditida</taxon>
        <taxon>Spirurina</taxon>
        <taxon>Spiruromorpha</taxon>
        <taxon>Filarioidea</taxon>
        <taxon>Onchocercidae</taxon>
        <taxon>Loa</taxon>
    </lineage>
</organism>
<sequence length="60" mass="6778">MSVHMSTVIRPWTAEANMANISKRTINHFVINANFPVVGENSAIHHHFLNTKNPVNAKLR</sequence>
<dbReference type="EMBL" id="JH712739">
    <property type="protein sequence ID" value="EJD73677.1"/>
    <property type="molecule type" value="Genomic_DNA"/>
</dbReference>
<reference evidence="1" key="1">
    <citation type="submission" date="2012-04" db="EMBL/GenBank/DDBJ databases">
        <title>The Genome Sequence of Loa loa.</title>
        <authorList>
            <consortium name="The Broad Institute Genome Sequencing Platform"/>
            <consortium name="Broad Institute Genome Sequencing Center for Infectious Disease"/>
            <person name="Nutman T.B."/>
            <person name="Fink D.L."/>
            <person name="Russ C."/>
            <person name="Young S."/>
            <person name="Zeng Q."/>
            <person name="Gargeya S."/>
            <person name="Alvarado L."/>
            <person name="Berlin A."/>
            <person name="Chapman S.B."/>
            <person name="Chen Z."/>
            <person name="Freedman E."/>
            <person name="Gellesch M."/>
            <person name="Goldberg J."/>
            <person name="Griggs A."/>
            <person name="Gujja S."/>
            <person name="Heilman E.R."/>
            <person name="Heiman D."/>
            <person name="Howarth C."/>
            <person name="Mehta T."/>
            <person name="Neiman D."/>
            <person name="Pearson M."/>
            <person name="Roberts A."/>
            <person name="Saif S."/>
            <person name="Shea T."/>
            <person name="Shenoy N."/>
            <person name="Sisk P."/>
            <person name="Stolte C."/>
            <person name="Sykes S."/>
            <person name="White J."/>
            <person name="Yandava C."/>
            <person name="Haas B."/>
            <person name="Henn M.R."/>
            <person name="Nusbaum C."/>
            <person name="Birren B."/>
        </authorList>
    </citation>
    <scope>NUCLEOTIDE SEQUENCE [LARGE SCALE GENOMIC DNA]</scope>
</reference>